<dbReference type="STRING" id="745277.Rahaq2_1901"/>
<keyword evidence="7 8" id="KW-0472">Membrane</keyword>
<feature type="transmembrane region" description="Helical" evidence="8">
    <location>
        <begin position="67"/>
        <end position="87"/>
    </location>
</feature>
<dbReference type="HAMAP" id="MF_01144">
    <property type="entry name" value="UPF0299"/>
    <property type="match status" value="1"/>
</dbReference>
<feature type="transmembrane region" description="Helical" evidence="8">
    <location>
        <begin position="34"/>
        <end position="55"/>
    </location>
</feature>
<name>H2IVH8_RAHAC</name>
<dbReference type="GO" id="GO:0016787">
    <property type="term" value="F:hydrolase activity"/>
    <property type="evidence" value="ECO:0007669"/>
    <property type="project" value="UniProtKB-KW"/>
</dbReference>
<evidence type="ECO:0000256" key="7">
    <source>
        <dbReference type="ARBA" id="ARBA00023136"/>
    </source>
</evidence>
<evidence type="ECO:0000256" key="8">
    <source>
        <dbReference type="HAMAP-Rule" id="MF_01144"/>
    </source>
</evidence>
<dbReference type="eggNOG" id="COG1380">
    <property type="taxonomic scope" value="Bacteria"/>
</dbReference>
<dbReference type="AlphaFoldDB" id="H2IVH8"/>
<comment type="similarity">
    <text evidence="2 8">Belongs to the UPF0299 family.</text>
</comment>
<dbReference type="HOGENOM" id="CLU_113736_1_1_6"/>
<reference evidence="10" key="2">
    <citation type="submission" date="2012-01" db="EMBL/GenBank/DDBJ databases">
        <title>Complete sequence of chromosome of Rahnella aquatilis CIP 78.65.</title>
        <authorList>
            <person name="Lucas S."/>
            <person name="Han J."/>
            <person name="Lapidus A."/>
            <person name="Cheng J.-F."/>
            <person name="Goodwin L."/>
            <person name="Pitluck S."/>
            <person name="Peters L."/>
            <person name="Ovchinnikova G."/>
            <person name="Held B."/>
            <person name="Detter J.C."/>
            <person name="Han C."/>
            <person name="Tapia R."/>
            <person name="Land M."/>
            <person name="Hauser L."/>
            <person name="Kyrpides N."/>
            <person name="Ivanova N."/>
            <person name="Pagani I."/>
            <person name="Sobecky P."/>
            <person name="Martinez R."/>
            <person name="Woyke T."/>
        </authorList>
    </citation>
    <scope>NUCLEOTIDE SEQUENCE [LARGE SCALE GENOMIC DNA]</scope>
    <source>
        <strain evidence="10">ATCC 33071 / DSM 4594 / JCM 1683 / NBRC 105701 / NCIMB 13365 / CIP 78.65</strain>
    </source>
</reference>
<dbReference type="RefSeq" id="WP_015696955.1">
    <property type="nucleotide sequence ID" value="NC_016818.1"/>
</dbReference>
<evidence type="ECO:0000256" key="1">
    <source>
        <dbReference type="ARBA" id="ARBA00004429"/>
    </source>
</evidence>
<sequence>MSTATSLAFQYIRAFILIYLCLFAGNAISSLLPLTIPGSIIGMLILFGLLSTQILPFKWVKPGCNILIRYMALLFVPIGVGVMNYYAQLRTQFGPLVVSCLVSTLVVLLVVAYCSHYIHGERGAVTDKAEDKND</sequence>
<dbReference type="EMBL" id="CP003244">
    <property type="protein sequence ID" value="AEX51765.1"/>
    <property type="molecule type" value="Genomic_DNA"/>
</dbReference>
<comment type="subcellular location">
    <subcellularLocation>
        <location evidence="1 8">Cell inner membrane</location>
        <topology evidence="1 8">Multi-pass membrane protein</topology>
    </subcellularLocation>
</comment>
<proteinExistence type="inferred from homology"/>
<evidence type="ECO:0000256" key="3">
    <source>
        <dbReference type="ARBA" id="ARBA00022475"/>
    </source>
</evidence>
<feature type="transmembrane region" description="Helical" evidence="8">
    <location>
        <begin position="93"/>
        <end position="114"/>
    </location>
</feature>
<evidence type="ECO:0000256" key="4">
    <source>
        <dbReference type="ARBA" id="ARBA00022519"/>
    </source>
</evidence>
<dbReference type="OrthoDB" id="385012at2"/>
<accession>H2IVH8</accession>
<keyword evidence="6 8" id="KW-1133">Transmembrane helix</keyword>
<dbReference type="PANTHER" id="PTHR33931">
    <property type="entry name" value="HOLIN-LIKE PROTEIN CIDA-RELATED"/>
    <property type="match status" value="1"/>
</dbReference>
<dbReference type="KEGG" id="raq:Rahaq2_1901"/>
<evidence type="ECO:0000313" key="9">
    <source>
        <dbReference type="EMBL" id="AEX51765.1"/>
    </source>
</evidence>
<keyword evidence="10" id="KW-1185">Reference proteome</keyword>
<gene>
    <name evidence="9" type="ordered locus">Rahaq2_1901</name>
</gene>
<dbReference type="Pfam" id="PF03788">
    <property type="entry name" value="LrgA"/>
    <property type="match status" value="1"/>
</dbReference>
<keyword evidence="4 8" id="KW-0997">Cell inner membrane</keyword>
<evidence type="ECO:0000256" key="2">
    <source>
        <dbReference type="ARBA" id="ARBA00006979"/>
    </source>
</evidence>
<keyword evidence="3 8" id="KW-1003">Cell membrane</keyword>
<evidence type="ECO:0000256" key="6">
    <source>
        <dbReference type="ARBA" id="ARBA00022989"/>
    </source>
</evidence>
<keyword evidence="5 8" id="KW-0812">Transmembrane</keyword>
<keyword evidence="9" id="KW-0378">Hydrolase</keyword>
<evidence type="ECO:0000256" key="5">
    <source>
        <dbReference type="ARBA" id="ARBA00022692"/>
    </source>
</evidence>
<reference evidence="9 10" key="1">
    <citation type="journal article" date="2012" name="J. Bacteriol.">
        <title>Complete Genome Sequence of Rahnella aquatilis CIP 78.65.</title>
        <authorList>
            <person name="Martinez R.J."/>
            <person name="Bruce D."/>
            <person name="Detter C."/>
            <person name="Goodwin L.A."/>
            <person name="Han J."/>
            <person name="Han C.S."/>
            <person name="Held B."/>
            <person name="Land M.L."/>
            <person name="Mikhailova N."/>
            <person name="Nolan M."/>
            <person name="Pennacchio L."/>
            <person name="Pitluck S."/>
            <person name="Tapia R."/>
            <person name="Woyke T."/>
            <person name="Sobecky P.A."/>
        </authorList>
    </citation>
    <scope>NUCLEOTIDE SEQUENCE [LARGE SCALE GENOMIC DNA]</scope>
    <source>
        <strain evidence="10">ATCC 33071 / DSM 4594 / JCM 1683 / NBRC 105701 / NCIMB 13365 / CIP 78.65</strain>
    </source>
</reference>
<evidence type="ECO:0000313" key="10">
    <source>
        <dbReference type="Proteomes" id="UP000009010"/>
    </source>
</evidence>
<dbReference type="InterPro" id="IPR022957">
    <property type="entry name" value="Uncharacterised_UPF0299"/>
</dbReference>
<dbReference type="PATRIC" id="fig|745277.3.peg.1819"/>
<organism evidence="9 10">
    <name type="scientific">Rahnella aquatilis (strain ATCC 33071 / DSM 4594 / JCM 1683 / NBRC 105701 / NCIMB 13365 / CIP 78.65)</name>
    <dbReference type="NCBI Taxonomy" id="745277"/>
    <lineage>
        <taxon>Bacteria</taxon>
        <taxon>Pseudomonadati</taxon>
        <taxon>Pseudomonadota</taxon>
        <taxon>Gammaproteobacteria</taxon>
        <taxon>Enterobacterales</taxon>
        <taxon>Yersiniaceae</taxon>
        <taxon>Rahnella</taxon>
    </lineage>
</organism>
<protein>
    <recommendedName>
        <fullName evidence="8">UPF0299 membrane protein Rahaq2_1901</fullName>
    </recommendedName>
</protein>
<dbReference type="GO" id="GO:0005886">
    <property type="term" value="C:plasma membrane"/>
    <property type="evidence" value="ECO:0007669"/>
    <property type="project" value="UniProtKB-SubCell"/>
</dbReference>
<dbReference type="InterPro" id="IPR005538">
    <property type="entry name" value="LrgA/CidA"/>
</dbReference>
<feature type="transmembrane region" description="Helical" evidence="8">
    <location>
        <begin position="7"/>
        <end position="28"/>
    </location>
</feature>
<dbReference type="NCBIfam" id="NF002494">
    <property type="entry name" value="PRK01821.1"/>
    <property type="match status" value="1"/>
</dbReference>
<dbReference type="PANTHER" id="PTHR33931:SF5">
    <property type="entry name" value="UPF0299 MEMBRANE PROTEIN YOHJ"/>
    <property type="match status" value="1"/>
</dbReference>
<dbReference type="Proteomes" id="UP000009010">
    <property type="component" value="Chromosome"/>
</dbReference>